<evidence type="ECO:0000313" key="3">
    <source>
        <dbReference type="Proteomes" id="UP000193409"/>
    </source>
</evidence>
<protein>
    <submittedName>
        <fullName evidence="2">Putative peptidoglycan binding domain protein</fullName>
    </submittedName>
</protein>
<sequence>MPANRPARFRRPVQLRRPVAALAALALLAGCVEPERRQVAVAAADTTGSIRTRTQAPDAEGDGQCWTQDTQPAIIQTITEQVLVSPARYDDDDTLLSPATYGTQTRQEILRERAEVWFRTPCPPELTVPFVATVQRALTVRGYYTGPINGQLDGPTRAAIKAYQTPRGLESQTLSLDAARQLGVAAYGRETPQEG</sequence>
<dbReference type="InterPro" id="IPR002477">
    <property type="entry name" value="Peptidoglycan-bd-like"/>
</dbReference>
<dbReference type="InterPro" id="IPR036365">
    <property type="entry name" value="PGBD-like_sf"/>
</dbReference>
<dbReference type="InterPro" id="IPR036366">
    <property type="entry name" value="PGBDSf"/>
</dbReference>
<keyword evidence="3" id="KW-1185">Reference proteome</keyword>
<organism evidence="2 3">
    <name type="scientific">Pseudoruegeria aquimaris</name>
    <dbReference type="NCBI Taxonomy" id="393663"/>
    <lineage>
        <taxon>Bacteria</taxon>
        <taxon>Pseudomonadati</taxon>
        <taxon>Pseudomonadota</taxon>
        <taxon>Alphaproteobacteria</taxon>
        <taxon>Rhodobacterales</taxon>
        <taxon>Roseobacteraceae</taxon>
        <taxon>Pseudoruegeria</taxon>
    </lineage>
</organism>
<dbReference type="Pfam" id="PF01471">
    <property type="entry name" value="PG_binding_1"/>
    <property type="match status" value="1"/>
</dbReference>
<dbReference type="PROSITE" id="PS51257">
    <property type="entry name" value="PROKAR_LIPOPROTEIN"/>
    <property type="match status" value="1"/>
</dbReference>
<dbReference type="RefSeq" id="WP_085867072.1">
    <property type="nucleotide sequence ID" value="NZ_FWFQ01000002.1"/>
</dbReference>
<gene>
    <name evidence="2" type="ORF">PSA7680_00506</name>
</gene>
<dbReference type="EMBL" id="FWFQ01000002">
    <property type="protein sequence ID" value="SLN16828.1"/>
    <property type="molecule type" value="Genomic_DNA"/>
</dbReference>
<feature type="domain" description="Peptidoglycan binding-like" evidence="1">
    <location>
        <begin position="129"/>
        <end position="170"/>
    </location>
</feature>
<evidence type="ECO:0000259" key="1">
    <source>
        <dbReference type="Pfam" id="PF01471"/>
    </source>
</evidence>
<accession>A0A1Y5RGE4</accession>
<evidence type="ECO:0000313" key="2">
    <source>
        <dbReference type="EMBL" id="SLN16828.1"/>
    </source>
</evidence>
<dbReference type="Gene3D" id="1.10.101.10">
    <property type="entry name" value="PGBD-like superfamily/PGBD"/>
    <property type="match status" value="1"/>
</dbReference>
<reference evidence="2 3" key="1">
    <citation type="submission" date="2017-03" db="EMBL/GenBank/DDBJ databases">
        <authorList>
            <person name="Afonso C.L."/>
            <person name="Miller P.J."/>
            <person name="Scott M.A."/>
            <person name="Spackman E."/>
            <person name="Goraichik I."/>
            <person name="Dimitrov K.M."/>
            <person name="Suarez D.L."/>
            <person name="Swayne D.E."/>
        </authorList>
    </citation>
    <scope>NUCLEOTIDE SEQUENCE [LARGE SCALE GENOMIC DNA]</scope>
    <source>
        <strain evidence="2 3">CECT 7680</strain>
    </source>
</reference>
<dbReference type="OrthoDB" id="7861420at2"/>
<dbReference type="AlphaFoldDB" id="A0A1Y5RGE4"/>
<dbReference type="SUPFAM" id="SSF47090">
    <property type="entry name" value="PGBD-like"/>
    <property type="match status" value="1"/>
</dbReference>
<proteinExistence type="predicted"/>
<name>A0A1Y5RGE4_9RHOB</name>
<dbReference type="Proteomes" id="UP000193409">
    <property type="component" value="Unassembled WGS sequence"/>
</dbReference>